<dbReference type="PANTHER" id="PTHR21072:SF13">
    <property type="entry name" value="GPI TRANSAMIDASE COMPONENT PIG-S"/>
    <property type="match status" value="1"/>
</dbReference>
<protein>
    <recommendedName>
        <fullName evidence="13">GPI transamidase component PIG-S</fullName>
    </recommendedName>
</protein>
<dbReference type="Pfam" id="PF10510">
    <property type="entry name" value="PIG-S"/>
    <property type="match status" value="1"/>
</dbReference>
<keyword evidence="7 10" id="KW-1133">Transmembrane helix</keyword>
<dbReference type="AlphaFoldDB" id="A0A507EFZ7"/>
<evidence type="ECO:0000256" key="4">
    <source>
        <dbReference type="ARBA" id="ARBA00022502"/>
    </source>
</evidence>
<dbReference type="GO" id="GO:0006506">
    <property type="term" value="P:GPI anchor biosynthetic process"/>
    <property type="evidence" value="ECO:0007669"/>
    <property type="project" value="UniProtKB-UniPathway"/>
</dbReference>
<reference evidence="11 12" key="1">
    <citation type="journal article" date="2019" name="Sci. Rep.">
        <title>Comparative genomics of chytrid fungi reveal insights into the obligate biotrophic and pathogenic lifestyle of Synchytrium endobioticum.</title>
        <authorList>
            <person name="van de Vossenberg B.T.L.H."/>
            <person name="Warris S."/>
            <person name="Nguyen H.D.T."/>
            <person name="van Gent-Pelzer M.P.E."/>
            <person name="Joly D.L."/>
            <person name="van de Geest H.C."/>
            <person name="Bonants P.J.M."/>
            <person name="Smith D.S."/>
            <person name="Levesque C.A."/>
            <person name="van der Lee T.A.J."/>
        </authorList>
    </citation>
    <scope>NUCLEOTIDE SEQUENCE [LARGE SCALE GENOMIC DNA]</scope>
    <source>
        <strain evidence="11 12">CBS 809.83</strain>
    </source>
</reference>
<evidence type="ECO:0000256" key="6">
    <source>
        <dbReference type="ARBA" id="ARBA00022824"/>
    </source>
</evidence>
<organism evidence="11 12">
    <name type="scientific">Powellomyces hirtus</name>
    <dbReference type="NCBI Taxonomy" id="109895"/>
    <lineage>
        <taxon>Eukaryota</taxon>
        <taxon>Fungi</taxon>
        <taxon>Fungi incertae sedis</taxon>
        <taxon>Chytridiomycota</taxon>
        <taxon>Chytridiomycota incertae sedis</taxon>
        <taxon>Chytridiomycetes</taxon>
        <taxon>Spizellomycetales</taxon>
        <taxon>Powellomycetaceae</taxon>
        <taxon>Powellomyces</taxon>
    </lineage>
</organism>
<evidence type="ECO:0000256" key="7">
    <source>
        <dbReference type="ARBA" id="ARBA00022989"/>
    </source>
</evidence>
<keyword evidence="4" id="KW-0337">GPI-anchor biosynthesis</keyword>
<dbReference type="EMBL" id="QEAQ01000004">
    <property type="protein sequence ID" value="TPX62100.1"/>
    <property type="molecule type" value="Genomic_DNA"/>
</dbReference>
<comment type="pathway">
    <text evidence="2">Glycolipid biosynthesis; glycosylphosphatidylinositol-anchor biosynthesis.</text>
</comment>
<accession>A0A507EFZ7</accession>
<dbReference type="UniPathway" id="UPA00196"/>
<dbReference type="InterPro" id="IPR019540">
    <property type="entry name" value="PtdIno-glycan_biosynth_class_S"/>
</dbReference>
<feature type="transmembrane region" description="Helical" evidence="10">
    <location>
        <begin position="531"/>
        <end position="553"/>
    </location>
</feature>
<keyword evidence="12" id="KW-1185">Reference proteome</keyword>
<evidence type="ECO:0000256" key="3">
    <source>
        <dbReference type="ARBA" id="ARBA00005316"/>
    </source>
</evidence>
<comment type="subcellular location">
    <subcellularLocation>
        <location evidence="1">Endoplasmic reticulum membrane</location>
        <topology evidence="1">Multi-pass membrane protein</topology>
    </subcellularLocation>
</comment>
<dbReference type="STRING" id="109895.A0A507EFZ7"/>
<comment type="similarity">
    <text evidence="3">Belongs to the PIGS family.</text>
</comment>
<keyword evidence="8 10" id="KW-0472">Membrane</keyword>
<dbReference type="PANTHER" id="PTHR21072">
    <property type="entry name" value="GPI TRANSAMIDASE COMPONENT PIG-S"/>
    <property type="match status" value="1"/>
</dbReference>
<dbReference type="Proteomes" id="UP000318582">
    <property type="component" value="Unassembled WGS sequence"/>
</dbReference>
<evidence type="ECO:0000256" key="9">
    <source>
        <dbReference type="ARBA" id="ARBA00023180"/>
    </source>
</evidence>
<evidence type="ECO:0000313" key="12">
    <source>
        <dbReference type="Proteomes" id="UP000318582"/>
    </source>
</evidence>
<evidence type="ECO:0000313" key="11">
    <source>
        <dbReference type="EMBL" id="TPX62100.1"/>
    </source>
</evidence>
<name>A0A507EFZ7_9FUNG</name>
<evidence type="ECO:0000256" key="5">
    <source>
        <dbReference type="ARBA" id="ARBA00022692"/>
    </source>
</evidence>
<evidence type="ECO:0000256" key="1">
    <source>
        <dbReference type="ARBA" id="ARBA00004477"/>
    </source>
</evidence>
<evidence type="ECO:0000256" key="8">
    <source>
        <dbReference type="ARBA" id="ARBA00023136"/>
    </source>
</evidence>
<evidence type="ECO:0000256" key="2">
    <source>
        <dbReference type="ARBA" id="ARBA00004687"/>
    </source>
</evidence>
<evidence type="ECO:0000256" key="10">
    <source>
        <dbReference type="SAM" id="Phobius"/>
    </source>
</evidence>
<gene>
    <name evidence="11" type="ORF">PhCBS80983_g00685</name>
</gene>
<dbReference type="GO" id="GO:0042765">
    <property type="term" value="C:GPI-anchor transamidase complex"/>
    <property type="evidence" value="ECO:0007669"/>
    <property type="project" value="InterPro"/>
</dbReference>
<dbReference type="GO" id="GO:0016255">
    <property type="term" value="P:attachment of GPI anchor to protein"/>
    <property type="evidence" value="ECO:0007669"/>
    <property type="project" value="InterPro"/>
</dbReference>
<comment type="caution">
    <text evidence="11">The sequence shown here is derived from an EMBL/GenBank/DDBJ whole genome shotgun (WGS) entry which is preliminary data.</text>
</comment>
<keyword evidence="9" id="KW-0325">Glycoprotein</keyword>
<keyword evidence="5 10" id="KW-0812">Transmembrane</keyword>
<feature type="transmembrane region" description="Helical" evidence="10">
    <location>
        <begin position="21"/>
        <end position="40"/>
    </location>
</feature>
<proteinExistence type="inferred from homology"/>
<keyword evidence="6" id="KW-0256">Endoplasmic reticulum</keyword>
<sequence length="569" mass="63251">MSLMFSSPETLTRQFEKNRRRVILSVVAVFLLAAPVWWVTTEVYRAPLPIADIRAWTKPQALRQKLAIDIDLHFSGLPEGQTSTDIAQDVNKQLAVIYQSAEEGHVHVDTTKEQASAGIVGEEIVVPNPDVRLSFNVQAAHNATGPPSENGRYSIHVSCQSSSAIPRIHVDAGRSVVIGLPHCNEDVVQTLVGTIAGLFADEQAAYRSILNPSNPTVNTDWDNMRTMKYARKYQLTLSLLVANPSDMIVGWDIKDAIDAYIHPFLDALNDISIFSVHSQVQNYATLPITPEATNKDGSDIHIIQPHVLPQFINSAQWNLASVVTMAPPINFILYIPSQSQKPLHLVKANGDILSTNAFLMPRWGGIVIANPEANSSTYHYDVQELLPFMEIFISQLRDLLGVKTIRIPNAHLILPGVKITYSQAPMTGITLWEHDRLVRWRTIQNIADAAITLNSLATLIERLESMVVLDIIQTQVLQALGSLQSAHTSLQSSSNHTQSSLHARAAITASESAFFDPTMVAMLYFPDEHKYAVYMPLFVPISVPVLIAVLREIKRWKQGRKKKEHAKKE</sequence>
<evidence type="ECO:0008006" key="13">
    <source>
        <dbReference type="Google" id="ProtNLM"/>
    </source>
</evidence>